<proteinExistence type="predicted"/>
<sequence>MNINPIISSSAKRIVKSEPSHDNNSRYKSDLSRDLIKQIEEYEREITRLKETHNEQICKLCNELEKSSSLLHQYKLELDSMRTLLNIKEKEIKNKNNELFFMQDLQTKNIKLTTENTKLKNKLSILTNKYQVLSNELQNARHAQVLSKTVIQSQVQASIEQFQSAASIQFVTQLQLETKGLSGNSNKCPGNSNKALYASRGMMSGCYPIEALLQPTLQYFYDQQCIDSNGQFLKLDISSLEKRQFNIKCQPSLCSYSYLGHHSTIEIITSLINIYGGLVIITQRIAVILSKVWLCRTHRVNSDTN</sequence>
<dbReference type="Proteomes" id="UP000663874">
    <property type="component" value="Unassembled WGS sequence"/>
</dbReference>
<protein>
    <submittedName>
        <fullName evidence="2">Uncharacterized protein</fullName>
    </submittedName>
</protein>
<accession>A0A818L4S8</accession>
<evidence type="ECO:0000313" key="3">
    <source>
        <dbReference type="Proteomes" id="UP000663874"/>
    </source>
</evidence>
<dbReference type="EMBL" id="CAJOBE010000091">
    <property type="protein sequence ID" value="CAF3565846.1"/>
    <property type="molecule type" value="Genomic_DNA"/>
</dbReference>
<dbReference type="AlphaFoldDB" id="A0A818L4S8"/>
<feature type="coiled-coil region" evidence="1">
    <location>
        <begin position="32"/>
        <end position="143"/>
    </location>
</feature>
<name>A0A818L4S8_9BILA</name>
<organism evidence="2 3">
    <name type="scientific">Rotaria sordida</name>
    <dbReference type="NCBI Taxonomy" id="392033"/>
    <lineage>
        <taxon>Eukaryota</taxon>
        <taxon>Metazoa</taxon>
        <taxon>Spiralia</taxon>
        <taxon>Gnathifera</taxon>
        <taxon>Rotifera</taxon>
        <taxon>Eurotatoria</taxon>
        <taxon>Bdelloidea</taxon>
        <taxon>Philodinida</taxon>
        <taxon>Philodinidae</taxon>
        <taxon>Rotaria</taxon>
    </lineage>
</organism>
<keyword evidence="1" id="KW-0175">Coiled coil</keyword>
<evidence type="ECO:0000256" key="1">
    <source>
        <dbReference type="SAM" id="Coils"/>
    </source>
</evidence>
<reference evidence="2" key="1">
    <citation type="submission" date="2021-02" db="EMBL/GenBank/DDBJ databases">
        <authorList>
            <person name="Nowell W R."/>
        </authorList>
    </citation>
    <scope>NUCLEOTIDE SEQUENCE</scope>
</reference>
<evidence type="ECO:0000313" key="2">
    <source>
        <dbReference type="EMBL" id="CAF3565846.1"/>
    </source>
</evidence>
<comment type="caution">
    <text evidence="2">The sequence shown here is derived from an EMBL/GenBank/DDBJ whole genome shotgun (WGS) entry which is preliminary data.</text>
</comment>
<gene>
    <name evidence="2" type="ORF">FNK824_LOCUS1690</name>
</gene>